<reference evidence="10 11" key="1">
    <citation type="submission" date="2023-08" db="EMBL/GenBank/DDBJ databases">
        <title>Black Yeasts Isolated from many extreme environments.</title>
        <authorList>
            <person name="Coleine C."/>
            <person name="Stajich J.E."/>
            <person name="Selbmann L."/>
        </authorList>
    </citation>
    <scope>NUCLEOTIDE SEQUENCE [LARGE SCALE GENOMIC DNA]</scope>
    <source>
        <strain evidence="10 11">CCFEE 5792</strain>
    </source>
</reference>
<evidence type="ECO:0000313" key="10">
    <source>
        <dbReference type="EMBL" id="KAK5064369.1"/>
    </source>
</evidence>
<keyword evidence="4 8" id="KW-1133">Transmembrane helix</keyword>
<dbReference type="PANTHER" id="PTHR43840">
    <property type="entry name" value="MITOCHONDRIAL METAL TRANSPORTER 1-RELATED"/>
    <property type="match status" value="1"/>
</dbReference>
<feature type="transmembrane region" description="Helical" evidence="8">
    <location>
        <begin position="205"/>
        <end position="224"/>
    </location>
</feature>
<dbReference type="Proteomes" id="UP001358417">
    <property type="component" value="Unassembled WGS sequence"/>
</dbReference>
<feature type="region of interest" description="Disordered" evidence="7">
    <location>
        <begin position="1"/>
        <end position="36"/>
    </location>
</feature>
<feature type="transmembrane region" description="Helical" evidence="8">
    <location>
        <begin position="163"/>
        <end position="184"/>
    </location>
</feature>
<dbReference type="GO" id="GO:0008324">
    <property type="term" value="F:monoatomic cation transmembrane transporter activity"/>
    <property type="evidence" value="ECO:0007669"/>
    <property type="project" value="InterPro"/>
</dbReference>
<keyword evidence="6 8" id="KW-0472">Membrane</keyword>
<feature type="domain" description="Cation efflux protein transmembrane" evidence="9">
    <location>
        <begin position="140"/>
        <end position="331"/>
    </location>
</feature>
<gene>
    <name evidence="10" type="ORF">LTR84_000202</name>
</gene>
<dbReference type="GO" id="GO:0012505">
    <property type="term" value="C:endomembrane system"/>
    <property type="evidence" value="ECO:0007669"/>
    <property type="project" value="UniProtKB-SubCell"/>
</dbReference>
<evidence type="ECO:0000256" key="4">
    <source>
        <dbReference type="ARBA" id="ARBA00022989"/>
    </source>
</evidence>
<comment type="subcellular location">
    <subcellularLocation>
        <location evidence="1">Endomembrane system</location>
        <topology evidence="1">Multi-pass membrane protein</topology>
    </subcellularLocation>
</comment>
<proteinExistence type="predicted"/>
<dbReference type="GeneID" id="89968424"/>
<feature type="transmembrane region" description="Helical" evidence="8">
    <location>
        <begin position="136"/>
        <end position="157"/>
    </location>
</feature>
<dbReference type="GO" id="GO:0098771">
    <property type="term" value="P:inorganic ion homeostasis"/>
    <property type="evidence" value="ECO:0007669"/>
    <property type="project" value="UniProtKB-ARBA"/>
</dbReference>
<dbReference type="Gene3D" id="1.20.1510.10">
    <property type="entry name" value="Cation efflux protein transmembrane domain"/>
    <property type="match status" value="1"/>
</dbReference>
<dbReference type="FunFam" id="1.20.1510.10:FF:000005">
    <property type="entry name" value="Putative Cation diffusion facilitator 1"/>
    <property type="match status" value="1"/>
</dbReference>
<dbReference type="AlphaFoldDB" id="A0AAV9NRP2"/>
<protein>
    <recommendedName>
        <fullName evidence="9">Cation efflux protein transmembrane domain-containing protein</fullName>
    </recommendedName>
</protein>
<keyword evidence="2" id="KW-0813">Transport</keyword>
<feature type="region of interest" description="Disordered" evidence="7">
    <location>
        <begin position="49"/>
        <end position="92"/>
    </location>
</feature>
<dbReference type="GO" id="GO:0030003">
    <property type="term" value="P:intracellular monoatomic cation homeostasis"/>
    <property type="evidence" value="ECO:0007669"/>
    <property type="project" value="UniProtKB-ARBA"/>
</dbReference>
<evidence type="ECO:0000256" key="2">
    <source>
        <dbReference type="ARBA" id="ARBA00022448"/>
    </source>
</evidence>
<feature type="compositionally biased region" description="Polar residues" evidence="7">
    <location>
        <begin position="49"/>
        <end position="59"/>
    </location>
</feature>
<dbReference type="Pfam" id="PF01545">
    <property type="entry name" value="Cation_efflux"/>
    <property type="match status" value="1"/>
</dbReference>
<dbReference type="RefSeq" id="XP_064711693.1">
    <property type="nucleotide sequence ID" value="XM_064843833.1"/>
</dbReference>
<evidence type="ECO:0000256" key="1">
    <source>
        <dbReference type="ARBA" id="ARBA00004127"/>
    </source>
</evidence>
<feature type="transmembrane region" description="Helical" evidence="8">
    <location>
        <begin position="309"/>
        <end position="332"/>
    </location>
</feature>
<dbReference type="PANTHER" id="PTHR43840:SF13">
    <property type="entry name" value="CATION EFFLUX PROTEIN CYTOPLASMIC DOMAIN-CONTAINING PROTEIN"/>
    <property type="match status" value="1"/>
</dbReference>
<keyword evidence="3 8" id="KW-0812">Transmembrane</keyword>
<dbReference type="FunFam" id="3.30.70.1350:FF:000001">
    <property type="entry name" value="Metal tolerance protein 11"/>
    <property type="match status" value="1"/>
</dbReference>
<dbReference type="InterPro" id="IPR002524">
    <property type="entry name" value="Cation_efflux"/>
</dbReference>
<evidence type="ECO:0000256" key="8">
    <source>
        <dbReference type="SAM" id="Phobius"/>
    </source>
</evidence>
<keyword evidence="5" id="KW-0406">Ion transport</keyword>
<accession>A0AAV9NRP2</accession>
<dbReference type="InterPro" id="IPR027469">
    <property type="entry name" value="Cation_efflux_TMD_sf"/>
</dbReference>
<evidence type="ECO:0000256" key="7">
    <source>
        <dbReference type="SAM" id="MobiDB-lite"/>
    </source>
</evidence>
<dbReference type="InterPro" id="IPR058533">
    <property type="entry name" value="Cation_efflux_TM"/>
</dbReference>
<evidence type="ECO:0000256" key="3">
    <source>
        <dbReference type="ARBA" id="ARBA00022692"/>
    </source>
</evidence>
<evidence type="ECO:0000256" key="6">
    <source>
        <dbReference type="ARBA" id="ARBA00023136"/>
    </source>
</evidence>
<dbReference type="NCBIfam" id="TIGR01297">
    <property type="entry name" value="CDF"/>
    <property type="match status" value="1"/>
</dbReference>
<dbReference type="InterPro" id="IPR036837">
    <property type="entry name" value="Cation_efflux_CTD_sf"/>
</dbReference>
<dbReference type="SUPFAM" id="SSF160240">
    <property type="entry name" value="Cation efflux protein cytoplasmic domain-like"/>
    <property type="match status" value="1"/>
</dbReference>
<dbReference type="InterPro" id="IPR050291">
    <property type="entry name" value="CDF_Transporter"/>
</dbReference>
<dbReference type="EMBL" id="JAVRRD010000001">
    <property type="protein sequence ID" value="KAK5064369.1"/>
    <property type="molecule type" value="Genomic_DNA"/>
</dbReference>
<dbReference type="GO" id="GO:0016020">
    <property type="term" value="C:membrane"/>
    <property type="evidence" value="ECO:0007669"/>
    <property type="project" value="InterPro"/>
</dbReference>
<comment type="caution">
    <text evidence="10">The sequence shown here is derived from an EMBL/GenBank/DDBJ whole genome shotgun (WGS) entry which is preliminary data.</text>
</comment>
<name>A0AAV9NRP2_9EURO</name>
<feature type="transmembrane region" description="Helical" evidence="8">
    <location>
        <begin position="244"/>
        <end position="264"/>
    </location>
</feature>
<feature type="compositionally biased region" description="Basic and acidic residues" evidence="7">
    <location>
        <begin position="77"/>
        <end position="89"/>
    </location>
</feature>
<evidence type="ECO:0000256" key="5">
    <source>
        <dbReference type="ARBA" id="ARBA00023065"/>
    </source>
</evidence>
<dbReference type="Gene3D" id="3.30.70.1350">
    <property type="entry name" value="Cation efflux protein, cytoplasmic domain"/>
    <property type="match status" value="1"/>
</dbReference>
<sequence length="489" mass="54027">MTSSLDKGKGQNGTAITTAAGPAEINSDPISPLGSTATLSAFPVEVQISSSPKNGTAQPSLPADEVDVTDPYALRGQKRDKDTYRKEDSGLSQRRHKKVKKYYNRQNALIDAYLNSADEEALEVEDNLKNGGKVRFAVNASFVCNFCLFIIQLYAAISTGSLALFATAADAFMDLVSSIVMLVTSRMAATPKVHKYPVGRKRVETVGIILFCALMTTVAVQLIIESGRALGHGPPDSKQLEIIPIVFVSTAIFAKGSLFVYCFLLRRYPAARIFMIDHRNDIAVNLFGLIMSIVGSRFLKVWFLDPTGAICIALLILWSWASTAFEHVWYLVGKSAPQDFLNKVVYMSITHDERIEKIDTVRAYHAGDKFYAEVDIIMSETEPLKVTHDVAQTLQRKLEGLADVERAFVHVDYDFEHDVFEEHKALYEKTKPKPARKPLAERVRGRLSIIGFGPDGTQVNSDASVTSSADEVQQPAQKKGIVARIFGRR</sequence>
<feature type="transmembrane region" description="Helical" evidence="8">
    <location>
        <begin position="284"/>
        <end position="303"/>
    </location>
</feature>
<dbReference type="SUPFAM" id="SSF161111">
    <property type="entry name" value="Cation efflux protein transmembrane domain-like"/>
    <property type="match status" value="1"/>
</dbReference>
<keyword evidence="11" id="KW-1185">Reference proteome</keyword>
<organism evidence="10 11">
    <name type="scientific">Exophiala bonariae</name>
    <dbReference type="NCBI Taxonomy" id="1690606"/>
    <lineage>
        <taxon>Eukaryota</taxon>
        <taxon>Fungi</taxon>
        <taxon>Dikarya</taxon>
        <taxon>Ascomycota</taxon>
        <taxon>Pezizomycotina</taxon>
        <taxon>Eurotiomycetes</taxon>
        <taxon>Chaetothyriomycetidae</taxon>
        <taxon>Chaetothyriales</taxon>
        <taxon>Herpotrichiellaceae</taxon>
        <taxon>Exophiala</taxon>
    </lineage>
</organism>
<evidence type="ECO:0000259" key="9">
    <source>
        <dbReference type="Pfam" id="PF01545"/>
    </source>
</evidence>
<evidence type="ECO:0000313" key="11">
    <source>
        <dbReference type="Proteomes" id="UP001358417"/>
    </source>
</evidence>